<keyword evidence="3" id="KW-1185">Reference proteome</keyword>
<organism evidence="2 3">
    <name type="scientific">Trifolium subterraneum</name>
    <name type="common">Subterranean clover</name>
    <dbReference type="NCBI Taxonomy" id="3900"/>
    <lineage>
        <taxon>Eukaryota</taxon>
        <taxon>Viridiplantae</taxon>
        <taxon>Streptophyta</taxon>
        <taxon>Embryophyta</taxon>
        <taxon>Tracheophyta</taxon>
        <taxon>Spermatophyta</taxon>
        <taxon>Magnoliopsida</taxon>
        <taxon>eudicotyledons</taxon>
        <taxon>Gunneridae</taxon>
        <taxon>Pentapetalae</taxon>
        <taxon>rosids</taxon>
        <taxon>fabids</taxon>
        <taxon>Fabales</taxon>
        <taxon>Fabaceae</taxon>
        <taxon>Papilionoideae</taxon>
        <taxon>50 kb inversion clade</taxon>
        <taxon>NPAAA clade</taxon>
        <taxon>Hologalegina</taxon>
        <taxon>IRL clade</taxon>
        <taxon>Trifolieae</taxon>
        <taxon>Trifolium</taxon>
    </lineage>
</organism>
<evidence type="ECO:0000256" key="1">
    <source>
        <dbReference type="SAM" id="MobiDB-lite"/>
    </source>
</evidence>
<dbReference type="AlphaFoldDB" id="A0A2Z6NSJ1"/>
<name>A0A2Z6NSJ1_TRISU</name>
<feature type="region of interest" description="Disordered" evidence="1">
    <location>
        <begin position="37"/>
        <end position="64"/>
    </location>
</feature>
<gene>
    <name evidence="2" type="ORF">TSUD_99460</name>
</gene>
<proteinExistence type="predicted"/>
<evidence type="ECO:0000313" key="2">
    <source>
        <dbReference type="EMBL" id="GAU46596.1"/>
    </source>
</evidence>
<sequence>MIFDGNNFYNYNMLSHSGPFGSSMGMEASELAMVKAKETRKGVESTRPSRKSIQGFGWRHKRDD</sequence>
<reference evidence="3" key="1">
    <citation type="journal article" date="2017" name="Front. Plant Sci.">
        <title>Climate Clever Clovers: New Paradigm to Reduce the Environmental Footprint of Ruminants by Breeding Low Methanogenic Forages Utilizing Haplotype Variation.</title>
        <authorList>
            <person name="Kaur P."/>
            <person name="Appels R."/>
            <person name="Bayer P.E."/>
            <person name="Keeble-Gagnere G."/>
            <person name="Wang J."/>
            <person name="Hirakawa H."/>
            <person name="Shirasawa K."/>
            <person name="Vercoe P."/>
            <person name="Stefanova K."/>
            <person name="Durmic Z."/>
            <person name="Nichols P."/>
            <person name="Revell C."/>
            <person name="Isobe S.N."/>
            <person name="Edwards D."/>
            <person name="Erskine W."/>
        </authorList>
    </citation>
    <scope>NUCLEOTIDE SEQUENCE [LARGE SCALE GENOMIC DNA]</scope>
    <source>
        <strain evidence="3">cv. Daliak</strain>
    </source>
</reference>
<protein>
    <submittedName>
        <fullName evidence="2">Uncharacterized protein</fullName>
    </submittedName>
</protein>
<evidence type="ECO:0000313" key="3">
    <source>
        <dbReference type="Proteomes" id="UP000242715"/>
    </source>
</evidence>
<dbReference type="Proteomes" id="UP000242715">
    <property type="component" value="Unassembled WGS sequence"/>
</dbReference>
<dbReference type="EMBL" id="DF974230">
    <property type="protein sequence ID" value="GAU46596.1"/>
    <property type="molecule type" value="Genomic_DNA"/>
</dbReference>
<accession>A0A2Z6NSJ1</accession>